<name>A0A6N4V9P6_9MYCO</name>
<evidence type="ECO:0000313" key="2">
    <source>
        <dbReference type="EMBL" id="BBX51361.1"/>
    </source>
</evidence>
<evidence type="ECO:0000256" key="1">
    <source>
        <dbReference type="SAM" id="MobiDB-lite"/>
    </source>
</evidence>
<proteinExistence type="predicted"/>
<reference evidence="2 3" key="1">
    <citation type="journal article" date="2019" name="Emerg. Microbes Infect.">
        <title>Comprehensive subspecies identification of 175 nontuberculous mycobacteria species based on 7547 genomic profiles.</title>
        <authorList>
            <person name="Matsumoto Y."/>
            <person name="Kinjo T."/>
            <person name="Motooka D."/>
            <person name="Nabeya D."/>
            <person name="Jung N."/>
            <person name="Uechi K."/>
            <person name="Horii T."/>
            <person name="Iida T."/>
            <person name="Fujita J."/>
            <person name="Nakamura S."/>
        </authorList>
    </citation>
    <scope>NUCLEOTIDE SEQUENCE [LARGE SCALE GENOMIC DNA]</scope>
    <source>
        <strain evidence="2 3">JCM 12603</strain>
    </source>
</reference>
<dbReference type="Proteomes" id="UP000466785">
    <property type="component" value="Chromosome"/>
</dbReference>
<dbReference type="RefSeq" id="WP_163673940.1">
    <property type="nucleotide sequence ID" value="NZ_AP022570.1"/>
</dbReference>
<accession>A0A6N4V9P6</accession>
<dbReference type="KEGG" id="mpof:MPOR_23870"/>
<protein>
    <recommendedName>
        <fullName evidence="4">PE domain-containing protein</fullName>
    </recommendedName>
</protein>
<dbReference type="AlphaFoldDB" id="A0A6N4V9P6"/>
<organism evidence="2 3">
    <name type="scientific">Mycolicibacterium poriferae</name>
    <dbReference type="NCBI Taxonomy" id="39694"/>
    <lineage>
        <taxon>Bacteria</taxon>
        <taxon>Bacillati</taxon>
        <taxon>Actinomycetota</taxon>
        <taxon>Actinomycetes</taxon>
        <taxon>Mycobacteriales</taxon>
        <taxon>Mycobacteriaceae</taxon>
        <taxon>Mycolicibacterium</taxon>
    </lineage>
</organism>
<gene>
    <name evidence="2" type="ORF">MPOR_23870</name>
</gene>
<evidence type="ECO:0000313" key="3">
    <source>
        <dbReference type="Proteomes" id="UP000466785"/>
    </source>
</evidence>
<evidence type="ECO:0008006" key="4">
    <source>
        <dbReference type="Google" id="ProtNLM"/>
    </source>
</evidence>
<keyword evidence="3" id="KW-1185">Reference proteome</keyword>
<feature type="region of interest" description="Disordered" evidence="1">
    <location>
        <begin position="63"/>
        <end position="92"/>
    </location>
</feature>
<dbReference type="EMBL" id="AP022570">
    <property type="protein sequence ID" value="BBX51361.1"/>
    <property type="molecule type" value="Genomic_DNA"/>
</dbReference>
<sequence length="92" mass="8869">MARDLTVDTDGLQAAAAGSAQAAIEVLNGGTAGATAGTRPSDAGVATVDAAAAALRVRQARRIAGQADSLSSASAGYDDTDGSSADDISVTM</sequence>